<dbReference type="PANTHER" id="PTHR11566">
    <property type="entry name" value="DYNAMIN"/>
    <property type="match status" value="1"/>
</dbReference>
<proteinExistence type="predicted"/>
<dbReference type="InterPro" id="IPR022812">
    <property type="entry name" value="Dynamin"/>
</dbReference>
<name>A0A2U1KIB3_ARTAN</name>
<comment type="caution">
    <text evidence="4">The sequence shown here is derived from an EMBL/GenBank/DDBJ whole genome shotgun (WGS) entry which is preliminary data.</text>
</comment>
<dbReference type="InterPro" id="IPR045063">
    <property type="entry name" value="Dynamin_N"/>
</dbReference>
<dbReference type="SMART" id="SM00053">
    <property type="entry name" value="DYNc"/>
    <property type="match status" value="1"/>
</dbReference>
<dbReference type="InterPro" id="IPR001401">
    <property type="entry name" value="Dynamin_GTPase"/>
</dbReference>
<keyword evidence="2" id="KW-0342">GTP-binding</keyword>
<evidence type="ECO:0000313" key="4">
    <source>
        <dbReference type="EMBL" id="PWA36509.1"/>
    </source>
</evidence>
<dbReference type="AlphaFoldDB" id="A0A2U1KIB3"/>
<keyword evidence="1" id="KW-0547">Nucleotide-binding</keyword>
<dbReference type="Gene3D" id="1.20.120.1240">
    <property type="entry name" value="Dynamin, middle domain"/>
    <property type="match status" value="1"/>
</dbReference>
<dbReference type="GO" id="GO:0005525">
    <property type="term" value="F:GTP binding"/>
    <property type="evidence" value="ECO:0007669"/>
    <property type="project" value="InterPro"/>
</dbReference>
<dbReference type="PRINTS" id="PR00195">
    <property type="entry name" value="DYNAMIN"/>
</dbReference>
<evidence type="ECO:0000256" key="2">
    <source>
        <dbReference type="ARBA" id="ARBA00023134"/>
    </source>
</evidence>
<dbReference type="GO" id="GO:0005737">
    <property type="term" value="C:cytoplasm"/>
    <property type="evidence" value="ECO:0007669"/>
    <property type="project" value="TreeGrafter"/>
</dbReference>
<dbReference type="GO" id="GO:0005874">
    <property type="term" value="C:microtubule"/>
    <property type="evidence" value="ECO:0007669"/>
    <property type="project" value="TreeGrafter"/>
</dbReference>
<feature type="domain" description="Dynamin-type G" evidence="3">
    <location>
        <begin position="44"/>
        <end position="292"/>
    </location>
</feature>
<dbReference type="Pfam" id="PF01031">
    <property type="entry name" value="Dynamin_M"/>
    <property type="match status" value="1"/>
</dbReference>
<organism evidence="4 5">
    <name type="scientific">Artemisia annua</name>
    <name type="common">Sweet wormwood</name>
    <dbReference type="NCBI Taxonomy" id="35608"/>
    <lineage>
        <taxon>Eukaryota</taxon>
        <taxon>Viridiplantae</taxon>
        <taxon>Streptophyta</taxon>
        <taxon>Embryophyta</taxon>
        <taxon>Tracheophyta</taxon>
        <taxon>Spermatophyta</taxon>
        <taxon>Magnoliopsida</taxon>
        <taxon>eudicotyledons</taxon>
        <taxon>Gunneridae</taxon>
        <taxon>Pentapetalae</taxon>
        <taxon>asterids</taxon>
        <taxon>campanulids</taxon>
        <taxon>Asterales</taxon>
        <taxon>Asteraceae</taxon>
        <taxon>Asteroideae</taxon>
        <taxon>Anthemideae</taxon>
        <taxon>Artemisiinae</taxon>
        <taxon>Artemisia</taxon>
    </lineage>
</organism>
<evidence type="ECO:0000313" key="5">
    <source>
        <dbReference type="Proteomes" id="UP000245207"/>
    </source>
</evidence>
<dbReference type="GO" id="GO:0016020">
    <property type="term" value="C:membrane"/>
    <property type="evidence" value="ECO:0007669"/>
    <property type="project" value="TreeGrafter"/>
</dbReference>
<accession>A0A2U1KIB3</accession>
<dbReference type="GO" id="GO:0003924">
    <property type="term" value="F:GTPase activity"/>
    <property type="evidence" value="ECO:0007669"/>
    <property type="project" value="InterPro"/>
</dbReference>
<dbReference type="InterPro" id="IPR027417">
    <property type="entry name" value="P-loop_NTPase"/>
</dbReference>
<dbReference type="Proteomes" id="UP000245207">
    <property type="component" value="Unassembled WGS sequence"/>
</dbReference>
<reference evidence="4 5" key="1">
    <citation type="journal article" date="2018" name="Mol. Plant">
        <title>The genome of Artemisia annua provides insight into the evolution of Asteraceae family and artemisinin biosynthesis.</title>
        <authorList>
            <person name="Shen Q."/>
            <person name="Zhang L."/>
            <person name="Liao Z."/>
            <person name="Wang S."/>
            <person name="Yan T."/>
            <person name="Shi P."/>
            <person name="Liu M."/>
            <person name="Fu X."/>
            <person name="Pan Q."/>
            <person name="Wang Y."/>
            <person name="Lv Z."/>
            <person name="Lu X."/>
            <person name="Zhang F."/>
            <person name="Jiang W."/>
            <person name="Ma Y."/>
            <person name="Chen M."/>
            <person name="Hao X."/>
            <person name="Li L."/>
            <person name="Tang Y."/>
            <person name="Lv G."/>
            <person name="Zhou Y."/>
            <person name="Sun X."/>
            <person name="Brodelius P.E."/>
            <person name="Rose J.K.C."/>
            <person name="Tang K."/>
        </authorList>
    </citation>
    <scope>NUCLEOTIDE SEQUENCE [LARGE SCALE GENOMIC DNA]</scope>
    <source>
        <strain evidence="5">cv. Huhao1</strain>
        <tissue evidence="4">Leaf</tissue>
    </source>
</reference>
<dbReference type="SUPFAM" id="SSF52540">
    <property type="entry name" value="P-loop containing nucleoside triphosphate hydrolases"/>
    <property type="match status" value="1"/>
</dbReference>
<dbReference type="InterPro" id="IPR000375">
    <property type="entry name" value="Dynamin_stalk"/>
</dbReference>
<dbReference type="EMBL" id="PKPP01018089">
    <property type="protein sequence ID" value="PWA36509.1"/>
    <property type="molecule type" value="Genomic_DNA"/>
</dbReference>
<dbReference type="PANTHER" id="PTHR11566:SF186">
    <property type="entry name" value="DYNAMIN CENTRAL DOMAIN, GTPASE EFFECTOR DOMAIN-CONTAINING PROTEIN-RELATED"/>
    <property type="match status" value="1"/>
</dbReference>
<sequence>MADNDKDDPKSDYAPLFSSYNDEIRPILNKIDKLRHLNLGIQGAIPVVTIVVTGKACSGKSSLIESLVCIRLTSQYYHGTRVPIIICLQNHLKHEPELLLEYNKKTVRIMEENQIIKAIDEATVEIAGKGSRISCMPLTLIVKKKGIPDLTIVDLPGEESLDIAMEYIKPKESIILNVIPESNIPFPCEFISMSQRVDKAGERTLVVVTKCDERLNQHSHTYIAKNLKRFQNHIFVRNRIIKETLNEARIREAMLIESHPLLSKINKSTVGISSLAHRLNKIQLMILSRCLSDILKKITDKLNSSVLELDDLSPNLKSIPDGVIGFLEMAGSFKESLQKILIKGEFDEYTENKKMHGNARLIEMLNKLYDELQTSISFSKKFLVEEIKILEQFDAIRLPYFIPHSAFLCLLKRKVNIISEFPVNFANKVCDYLDTVCVKVLVDHFGNYSGLLPAMRKATRNVVQNIKDRFLERAVELIEMEKITDYTCDPNYIAYLNKLMGNPRDEFLKVMCNHNVNTIDVEGYGRIEVRHLLSVSENMRNQAFDLKMRITAYMNIVMKRIVDSTALQLQFWIQHLVNKEIYAEIMYELIVQYDNIESTPDEPSDMVREKLLGSIGILQISKNVIRKTINGIPVMIN</sequence>
<dbReference type="STRING" id="35608.A0A2U1KIB3"/>
<dbReference type="PROSITE" id="PS51718">
    <property type="entry name" value="G_DYNAMIN_2"/>
    <property type="match status" value="1"/>
</dbReference>
<protein>
    <submittedName>
        <fullName evidence="4">Dynamin related protein 4C</fullName>
    </submittedName>
</protein>
<dbReference type="Pfam" id="PF00350">
    <property type="entry name" value="Dynamin_N"/>
    <property type="match status" value="1"/>
</dbReference>
<gene>
    <name evidence="4" type="ORF">CTI12_AA599270</name>
</gene>
<evidence type="ECO:0000256" key="1">
    <source>
        <dbReference type="ARBA" id="ARBA00022741"/>
    </source>
</evidence>
<dbReference type="InterPro" id="IPR030381">
    <property type="entry name" value="G_DYNAMIN_dom"/>
</dbReference>
<dbReference type="GO" id="GO:0008017">
    <property type="term" value="F:microtubule binding"/>
    <property type="evidence" value="ECO:0007669"/>
    <property type="project" value="TreeGrafter"/>
</dbReference>
<dbReference type="OrthoDB" id="5061070at2759"/>
<keyword evidence="5" id="KW-1185">Reference proteome</keyword>
<dbReference type="Gene3D" id="3.40.50.300">
    <property type="entry name" value="P-loop containing nucleotide triphosphate hydrolases"/>
    <property type="match status" value="1"/>
</dbReference>
<evidence type="ECO:0000259" key="3">
    <source>
        <dbReference type="PROSITE" id="PS51718"/>
    </source>
</evidence>